<gene>
    <name evidence="2" type="ORF">HQN59_21950</name>
</gene>
<sequence length="113" mass="11826">MSKVSTIALASWLFVAGPAFAANHSTGSASAGASAGAVSAATTDGEVRRVDMEAKKITIRHSEIKNLEMPGMTMVFQVQDPSMLDKVKVGDKVRFSAEKVNGAITLTSIEVAK</sequence>
<accession>A0A7Y6TYP3</accession>
<evidence type="ECO:0000313" key="3">
    <source>
        <dbReference type="Proteomes" id="UP000529637"/>
    </source>
</evidence>
<feature type="signal peptide" evidence="1">
    <location>
        <begin position="1"/>
        <end position="21"/>
    </location>
</feature>
<keyword evidence="1" id="KW-0732">Signal</keyword>
<organism evidence="2 3">
    <name type="scientific">Piscinibacter koreensis</name>
    <dbReference type="NCBI Taxonomy" id="2742824"/>
    <lineage>
        <taxon>Bacteria</taxon>
        <taxon>Pseudomonadati</taxon>
        <taxon>Pseudomonadota</taxon>
        <taxon>Betaproteobacteria</taxon>
        <taxon>Burkholderiales</taxon>
        <taxon>Sphaerotilaceae</taxon>
        <taxon>Piscinibacter</taxon>
    </lineage>
</organism>
<evidence type="ECO:0000313" key="2">
    <source>
        <dbReference type="EMBL" id="NUZ08419.1"/>
    </source>
</evidence>
<dbReference type="Proteomes" id="UP000529637">
    <property type="component" value="Unassembled WGS sequence"/>
</dbReference>
<name>A0A7Y6TYP3_9BURK</name>
<reference evidence="2 3" key="1">
    <citation type="submission" date="2020-06" db="EMBL/GenBank/DDBJ databases">
        <title>Schlegella sp. ID0723 isolated from air conditioner.</title>
        <authorList>
            <person name="Kim D.Y."/>
            <person name="Kim D.-U."/>
        </authorList>
    </citation>
    <scope>NUCLEOTIDE SEQUENCE [LARGE SCALE GENOMIC DNA]</scope>
    <source>
        <strain evidence="2 3">ID0723</strain>
    </source>
</reference>
<dbReference type="AlphaFoldDB" id="A0A7Y6TYP3"/>
<keyword evidence="3" id="KW-1185">Reference proteome</keyword>
<feature type="chain" id="PRO_5030938368" evidence="1">
    <location>
        <begin position="22"/>
        <end position="113"/>
    </location>
</feature>
<dbReference type="InterPro" id="IPR021647">
    <property type="entry name" value="CusF_Ec"/>
</dbReference>
<dbReference type="Gene3D" id="2.40.50.320">
    <property type="entry name" value="Copper binding periplasmic protein CusF"/>
    <property type="match status" value="1"/>
</dbReference>
<proteinExistence type="predicted"/>
<evidence type="ECO:0000256" key="1">
    <source>
        <dbReference type="SAM" id="SignalP"/>
    </source>
</evidence>
<comment type="caution">
    <text evidence="2">The sequence shown here is derived from an EMBL/GenBank/DDBJ whole genome shotgun (WGS) entry which is preliminary data.</text>
</comment>
<protein>
    <submittedName>
        <fullName evidence="2">Copper-binding protein</fullName>
    </submittedName>
</protein>
<dbReference type="EMBL" id="JABWMJ010000013">
    <property type="protein sequence ID" value="NUZ08419.1"/>
    <property type="molecule type" value="Genomic_DNA"/>
</dbReference>
<dbReference type="InterPro" id="IPR042230">
    <property type="entry name" value="CusF_sf"/>
</dbReference>
<dbReference type="Pfam" id="PF11604">
    <property type="entry name" value="CusF_Ec"/>
    <property type="match status" value="1"/>
</dbReference>